<keyword evidence="1" id="KW-1133">Transmembrane helix</keyword>
<keyword evidence="3" id="KW-1185">Reference proteome</keyword>
<evidence type="ECO:0008006" key="4">
    <source>
        <dbReference type="Google" id="ProtNLM"/>
    </source>
</evidence>
<feature type="transmembrane region" description="Helical" evidence="1">
    <location>
        <begin position="130"/>
        <end position="148"/>
    </location>
</feature>
<organism evidence="2 3">
    <name type="scientific">Flagellimonas marina</name>
    <dbReference type="NCBI Taxonomy" id="1775168"/>
    <lineage>
        <taxon>Bacteria</taxon>
        <taxon>Pseudomonadati</taxon>
        <taxon>Bacteroidota</taxon>
        <taxon>Flavobacteriia</taxon>
        <taxon>Flavobacteriales</taxon>
        <taxon>Flavobacteriaceae</taxon>
        <taxon>Flagellimonas</taxon>
    </lineage>
</organism>
<sequence length="160" mass="18041">MLVLELLAMAGCSVIAFQDFRERAVLWICFPIVALLLAGIHMAHVGMELFTFFALGNVILVSCVLLTLFLVTRYFFKKRFLDVSFGLGDMLFMYAFALGFPTMTFILLFVGSIFFSLISFTLLRSVKKMETVPLAGLMGVYLIAIFLLDQFPFSPSLYII</sequence>
<dbReference type="EMBL" id="JBHSCL010000007">
    <property type="protein sequence ID" value="MFC4221155.1"/>
    <property type="molecule type" value="Genomic_DNA"/>
</dbReference>
<proteinExistence type="predicted"/>
<comment type="caution">
    <text evidence="2">The sequence shown here is derived from an EMBL/GenBank/DDBJ whole genome shotgun (WGS) entry which is preliminary data.</text>
</comment>
<feature type="transmembrane region" description="Helical" evidence="1">
    <location>
        <begin position="24"/>
        <end position="43"/>
    </location>
</feature>
<evidence type="ECO:0000256" key="1">
    <source>
        <dbReference type="SAM" id="Phobius"/>
    </source>
</evidence>
<feature type="transmembrane region" description="Helical" evidence="1">
    <location>
        <begin position="103"/>
        <end position="123"/>
    </location>
</feature>
<keyword evidence="1" id="KW-0472">Membrane</keyword>
<evidence type="ECO:0000313" key="3">
    <source>
        <dbReference type="Proteomes" id="UP001595841"/>
    </source>
</evidence>
<name>A0ABV8PPP2_9FLAO</name>
<protein>
    <recommendedName>
        <fullName evidence="4">Prepilin type IV endopeptidase peptidase domain-containing protein</fullName>
    </recommendedName>
</protein>
<evidence type="ECO:0000313" key="2">
    <source>
        <dbReference type="EMBL" id="MFC4221155.1"/>
    </source>
</evidence>
<reference evidence="3" key="1">
    <citation type="journal article" date="2019" name="Int. J. Syst. Evol. Microbiol.">
        <title>The Global Catalogue of Microorganisms (GCM) 10K type strain sequencing project: providing services to taxonomists for standard genome sequencing and annotation.</title>
        <authorList>
            <consortium name="The Broad Institute Genomics Platform"/>
            <consortium name="The Broad Institute Genome Sequencing Center for Infectious Disease"/>
            <person name="Wu L."/>
            <person name="Ma J."/>
        </authorList>
    </citation>
    <scope>NUCLEOTIDE SEQUENCE [LARGE SCALE GENOMIC DNA]</scope>
    <source>
        <strain evidence="3">CGMCC 1.15774</strain>
    </source>
</reference>
<dbReference type="Proteomes" id="UP001595841">
    <property type="component" value="Unassembled WGS sequence"/>
</dbReference>
<dbReference type="RefSeq" id="WP_379765383.1">
    <property type="nucleotide sequence ID" value="NZ_JBHSCL010000007.1"/>
</dbReference>
<gene>
    <name evidence="2" type="ORF">ACFOWS_13460</name>
</gene>
<accession>A0ABV8PPP2</accession>
<feature type="transmembrane region" description="Helical" evidence="1">
    <location>
        <begin position="49"/>
        <end position="71"/>
    </location>
</feature>
<keyword evidence="1" id="KW-0812">Transmembrane</keyword>